<dbReference type="AlphaFoldDB" id="A0A415PAZ3"/>
<name>A0A415PAZ3_9FIRM</name>
<reference evidence="2" key="2">
    <citation type="submission" date="2021-02" db="EMBL/GenBank/DDBJ databases">
        <title>Infant gut strain persistence is associated with maternal origin, phylogeny, and functional potential including surface adhesion and iron acquisition.</title>
        <authorList>
            <person name="Lou Y.C."/>
        </authorList>
    </citation>
    <scope>NUCLEOTIDE SEQUENCE</scope>
    <source>
        <strain evidence="2">L3_108_103G1_dasL3_108_103G1_concoct_2</strain>
    </source>
</reference>
<feature type="transmembrane region" description="Helical" evidence="1">
    <location>
        <begin position="210"/>
        <end position="233"/>
    </location>
</feature>
<proteinExistence type="predicted"/>
<organism evidence="3 4">
    <name type="scientific">Amedibacillus dolichus</name>
    <dbReference type="NCBI Taxonomy" id="31971"/>
    <lineage>
        <taxon>Bacteria</taxon>
        <taxon>Bacillati</taxon>
        <taxon>Bacillota</taxon>
        <taxon>Erysipelotrichia</taxon>
        <taxon>Erysipelotrichales</taxon>
        <taxon>Erysipelotrichaceae</taxon>
        <taxon>Amedibacillus</taxon>
    </lineage>
</organism>
<gene>
    <name evidence="3" type="ORF">DWZ83_06905</name>
    <name evidence="2" type="ORF">KHZ85_08635</name>
</gene>
<protein>
    <submittedName>
        <fullName evidence="3">DUF2812 domain-containing protein</fullName>
    </submittedName>
</protein>
<keyword evidence="1" id="KW-1133">Transmembrane helix</keyword>
<evidence type="ECO:0000256" key="1">
    <source>
        <dbReference type="SAM" id="Phobius"/>
    </source>
</evidence>
<dbReference type="OrthoDB" id="8757095at2"/>
<evidence type="ECO:0000313" key="4">
    <source>
        <dbReference type="Proteomes" id="UP000284868"/>
    </source>
</evidence>
<keyword evidence="4" id="KW-1185">Reference proteome</keyword>
<comment type="caution">
    <text evidence="3">The sequence shown here is derived from an EMBL/GenBank/DDBJ whole genome shotgun (WGS) entry which is preliminary data.</text>
</comment>
<dbReference type="Proteomes" id="UP000753219">
    <property type="component" value="Unassembled WGS sequence"/>
</dbReference>
<evidence type="ECO:0000313" key="3">
    <source>
        <dbReference type="EMBL" id="RHM09806.1"/>
    </source>
</evidence>
<dbReference type="InterPro" id="IPR021359">
    <property type="entry name" value="DUF2812"/>
</dbReference>
<dbReference type="GeneID" id="92794391"/>
<accession>A0A415PAZ3</accession>
<reference evidence="3 4" key="1">
    <citation type="submission" date="2018-08" db="EMBL/GenBank/DDBJ databases">
        <title>A genome reference for cultivated species of the human gut microbiota.</title>
        <authorList>
            <person name="Zou Y."/>
            <person name="Xue W."/>
            <person name="Luo G."/>
        </authorList>
    </citation>
    <scope>NUCLEOTIDE SEQUENCE [LARGE SCALE GENOMIC DNA]</scope>
    <source>
        <strain evidence="3 4">AF35-6BH</strain>
    </source>
</reference>
<dbReference type="EMBL" id="JAGZMZ010000025">
    <property type="protein sequence ID" value="MBS4884816.1"/>
    <property type="molecule type" value="Genomic_DNA"/>
</dbReference>
<sequence>MNIEKDNVTETKIEGKSERCVEKGKPSFSALKEKVLRLSEGVKKDSDKAIVENASEPIYETIKRRKLFFVSDMDEEAEYLHEMSLQGYHFIKKKGMCYYFRQGEPINYYYHLGYYEKDKRDGGRYLDNYVAAGWEDVYHEKGEFDGIWHYFRVEMPTGEAQPNIFSDKVSRLELYNRLLSSWRSLLALDVICFIMGIFFYLFIVGHPSDLLGMFTMICTFLFVMSILIFIIYYRAYRKINHKRTELENF</sequence>
<evidence type="ECO:0000313" key="2">
    <source>
        <dbReference type="EMBL" id="MBS4884816.1"/>
    </source>
</evidence>
<dbReference type="RefSeq" id="WP_004800990.1">
    <property type="nucleotide sequence ID" value="NZ_CABKNA010000001.1"/>
</dbReference>
<dbReference type="Pfam" id="PF11193">
    <property type="entry name" value="DUF2812"/>
    <property type="match status" value="1"/>
</dbReference>
<keyword evidence="1" id="KW-0812">Transmembrane</keyword>
<dbReference type="EMBL" id="QRPK01000033">
    <property type="protein sequence ID" value="RHM09806.1"/>
    <property type="molecule type" value="Genomic_DNA"/>
</dbReference>
<dbReference type="Proteomes" id="UP000284868">
    <property type="component" value="Unassembled WGS sequence"/>
</dbReference>
<keyword evidence="1" id="KW-0472">Membrane</keyword>
<feature type="transmembrane region" description="Helical" evidence="1">
    <location>
        <begin position="185"/>
        <end position="204"/>
    </location>
</feature>